<keyword evidence="2 4" id="KW-1133">Transmembrane helix</keyword>
<feature type="transmembrane region" description="Helical" evidence="4">
    <location>
        <begin position="55"/>
        <end position="76"/>
    </location>
</feature>
<dbReference type="OrthoDB" id="6512734at2759"/>
<dbReference type="InterPro" id="IPR036259">
    <property type="entry name" value="MFS_trans_sf"/>
</dbReference>
<keyword evidence="6" id="KW-1185">Reference proteome</keyword>
<proteinExistence type="predicted"/>
<feature type="transmembrane region" description="Helical" evidence="4">
    <location>
        <begin position="123"/>
        <end position="142"/>
    </location>
</feature>
<dbReference type="Proteomes" id="UP000192247">
    <property type="component" value="Unassembled WGS sequence"/>
</dbReference>
<evidence type="ECO:0000256" key="3">
    <source>
        <dbReference type="ARBA" id="ARBA00023136"/>
    </source>
</evidence>
<accession>A0A1V9XEY4</accession>
<feature type="transmembrane region" description="Helical" evidence="4">
    <location>
        <begin position="427"/>
        <end position="447"/>
    </location>
</feature>
<evidence type="ECO:0000256" key="2">
    <source>
        <dbReference type="ARBA" id="ARBA00022989"/>
    </source>
</evidence>
<sequence>MDLHTVKEAENGDFTINNISCNVQKSNAEQRLENVVLVPDVLPAENPPVSSRVRWFHTANIFAALFALGMVSAVTGTTFDDLAYIFDENVEVVSRIIISKNVGAFLSAIACGGLIFQIMNARSVMLWTMIAGGLGTALAPLIPELWMVHVGMFVTGVSSGVFECGANVWLVHLWGKSIGPILQIYNLMFGLGALVAPPLTAPFLGHNITEHTTHNATIFTSTIDTDYLEASSNGSNYLTKVWIPYMVFGGTYTAVGLLLIVGFILDTTKLDRVLKGDTAACKANRPMSYRFHWSLVTVTTCYVLFTVCIEATMGQMLFLYAENPSISLRGRQPLDLVTIFWGTYTVGRLISTFASLVVNPCVIVVISQSMLSVGCGVFFLLVLNPASSSWAIWLGTAMTGAGVSPLYGSACAWAFQYFHLRFVEMALILTAACIGQSVPIYLVAPLVQSSPGFFPVVLAAEAVLLLIFLFLIFFWTKGAVRMQ</sequence>
<protein>
    <submittedName>
        <fullName evidence="5">Sodium-dependent glucose transporter 1C-like</fullName>
    </submittedName>
</protein>
<dbReference type="STRING" id="418985.A0A1V9XEY4"/>
<keyword evidence="5" id="KW-0762">Sugar transport</keyword>
<dbReference type="AlphaFoldDB" id="A0A1V9XEY4"/>
<gene>
    <name evidence="5" type="ORF">BIW11_10589</name>
</gene>
<evidence type="ECO:0000256" key="4">
    <source>
        <dbReference type="SAM" id="Phobius"/>
    </source>
</evidence>
<dbReference type="Gene3D" id="1.20.1250.20">
    <property type="entry name" value="MFS general substrate transporter like domains"/>
    <property type="match status" value="1"/>
</dbReference>
<evidence type="ECO:0000313" key="5">
    <source>
        <dbReference type="EMBL" id="OQR72094.1"/>
    </source>
</evidence>
<feature type="transmembrane region" description="Helical" evidence="4">
    <location>
        <begin position="295"/>
        <end position="318"/>
    </location>
</feature>
<keyword evidence="3 4" id="KW-0472">Membrane</keyword>
<feature type="transmembrane region" description="Helical" evidence="4">
    <location>
        <begin position="365"/>
        <end position="384"/>
    </location>
</feature>
<feature type="transmembrane region" description="Helical" evidence="4">
    <location>
        <begin position="242"/>
        <end position="265"/>
    </location>
</feature>
<organism evidence="5 6">
    <name type="scientific">Tropilaelaps mercedesae</name>
    <dbReference type="NCBI Taxonomy" id="418985"/>
    <lineage>
        <taxon>Eukaryota</taxon>
        <taxon>Metazoa</taxon>
        <taxon>Ecdysozoa</taxon>
        <taxon>Arthropoda</taxon>
        <taxon>Chelicerata</taxon>
        <taxon>Arachnida</taxon>
        <taxon>Acari</taxon>
        <taxon>Parasitiformes</taxon>
        <taxon>Mesostigmata</taxon>
        <taxon>Gamasina</taxon>
        <taxon>Dermanyssoidea</taxon>
        <taxon>Laelapidae</taxon>
        <taxon>Tropilaelaps</taxon>
    </lineage>
</organism>
<reference evidence="5 6" key="1">
    <citation type="journal article" date="2017" name="Gigascience">
        <title>Draft genome of the honey bee ectoparasitic mite, Tropilaelaps mercedesae, is shaped by the parasitic life history.</title>
        <authorList>
            <person name="Dong X."/>
            <person name="Armstrong S.D."/>
            <person name="Xia D."/>
            <person name="Makepeace B.L."/>
            <person name="Darby A.C."/>
            <person name="Kadowaki T."/>
        </authorList>
    </citation>
    <scope>NUCLEOTIDE SEQUENCE [LARGE SCALE GENOMIC DNA]</scope>
    <source>
        <strain evidence="5">Wuxi-XJTLU</strain>
    </source>
</reference>
<dbReference type="InParanoid" id="A0A1V9XEY4"/>
<name>A0A1V9XEY4_9ACAR</name>
<dbReference type="PANTHER" id="PTHR23121">
    <property type="entry name" value="SODIUM-DEPENDENT GLUCOSE TRANSPORTER 1"/>
    <property type="match status" value="1"/>
</dbReference>
<feature type="transmembrane region" description="Helical" evidence="4">
    <location>
        <begin position="390"/>
        <end position="415"/>
    </location>
</feature>
<dbReference type="PANTHER" id="PTHR23121:SF9">
    <property type="entry name" value="SODIUM-DEPENDENT GLUCOSE TRANSPORTER 1"/>
    <property type="match status" value="1"/>
</dbReference>
<keyword evidence="1 4" id="KW-0812">Transmembrane</keyword>
<feature type="transmembrane region" description="Helical" evidence="4">
    <location>
        <begin position="184"/>
        <end position="204"/>
    </location>
</feature>
<dbReference type="EMBL" id="MNPL01012513">
    <property type="protein sequence ID" value="OQR72094.1"/>
    <property type="molecule type" value="Genomic_DNA"/>
</dbReference>
<dbReference type="SUPFAM" id="SSF103473">
    <property type="entry name" value="MFS general substrate transporter"/>
    <property type="match status" value="1"/>
</dbReference>
<feature type="transmembrane region" description="Helical" evidence="4">
    <location>
        <begin position="148"/>
        <end position="172"/>
    </location>
</feature>
<feature type="transmembrane region" description="Helical" evidence="4">
    <location>
        <begin position="96"/>
        <end position="116"/>
    </location>
</feature>
<evidence type="ECO:0000313" key="6">
    <source>
        <dbReference type="Proteomes" id="UP000192247"/>
    </source>
</evidence>
<feature type="transmembrane region" description="Helical" evidence="4">
    <location>
        <begin position="338"/>
        <end position="358"/>
    </location>
</feature>
<comment type="caution">
    <text evidence="5">The sequence shown here is derived from an EMBL/GenBank/DDBJ whole genome shotgun (WGS) entry which is preliminary data.</text>
</comment>
<feature type="transmembrane region" description="Helical" evidence="4">
    <location>
        <begin position="453"/>
        <end position="475"/>
    </location>
</feature>
<keyword evidence="5" id="KW-0813">Transport</keyword>
<evidence type="ECO:0000256" key="1">
    <source>
        <dbReference type="ARBA" id="ARBA00022692"/>
    </source>
</evidence>